<dbReference type="InterPro" id="IPR035093">
    <property type="entry name" value="RelE/ParE_toxin_dom_sf"/>
</dbReference>
<protein>
    <submittedName>
        <fullName evidence="2">Type II toxin-antitoxin system RelE/ParE family toxin</fullName>
    </submittedName>
</protein>
<dbReference type="Gene3D" id="3.30.2310.20">
    <property type="entry name" value="RelE-like"/>
    <property type="match status" value="1"/>
</dbReference>
<dbReference type="Proteomes" id="UP001597469">
    <property type="component" value="Unassembled WGS sequence"/>
</dbReference>
<accession>A0ABW5LZD5</accession>
<reference evidence="3" key="1">
    <citation type="journal article" date="2019" name="Int. J. Syst. Evol. Microbiol.">
        <title>The Global Catalogue of Microorganisms (GCM) 10K type strain sequencing project: providing services to taxonomists for standard genome sequencing and annotation.</title>
        <authorList>
            <consortium name="The Broad Institute Genomics Platform"/>
            <consortium name="The Broad Institute Genome Sequencing Center for Infectious Disease"/>
            <person name="Wu L."/>
            <person name="Ma J."/>
        </authorList>
    </citation>
    <scope>NUCLEOTIDE SEQUENCE [LARGE SCALE GENOMIC DNA]</scope>
    <source>
        <strain evidence="3">KCTC 42805</strain>
    </source>
</reference>
<keyword evidence="1" id="KW-1277">Toxin-antitoxin system</keyword>
<dbReference type="RefSeq" id="WP_381519121.1">
    <property type="nucleotide sequence ID" value="NZ_JBHULN010000001.1"/>
</dbReference>
<name>A0ABW5LZD5_9BACT</name>
<evidence type="ECO:0000256" key="1">
    <source>
        <dbReference type="ARBA" id="ARBA00022649"/>
    </source>
</evidence>
<evidence type="ECO:0000313" key="2">
    <source>
        <dbReference type="EMBL" id="MFD2569687.1"/>
    </source>
</evidence>
<proteinExistence type="predicted"/>
<organism evidence="2 3">
    <name type="scientific">Spirosoma soli</name>
    <dbReference type="NCBI Taxonomy" id="1770529"/>
    <lineage>
        <taxon>Bacteria</taxon>
        <taxon>Pseudomonadati</taxon>
        <taxon>Bacteroidota</taxon>
        <taxon>Cytophagia</taxon>
        <taxon>Cytophagales</taxon>
        <taxon>Cytophagaceae</taxon>
        <taxon>Spirosoma</taxon>
    </lineage>
</organism>
<dbReference type="Pfam" id="PF05016">
    <property type="entry name" value="ParE_toxin"/>
    <property type="match status" value="1"/>
</dbReference>
<comment type="caution">
    <text evidence="2">The sequence shown here is derived from an EMBL/GenBank/DDBJ whole genome shotgun (WGS) entry which is preliminary data.</text>
</comment>
<evidence type="ECO:0000313" key="3">
    <source>
        <dbReference type="Proteomes" id="UP001597469"/>
    </source>
</evidence>
<gene>
    <name evidence="2" type="ORF">ACFSUS_03525</name>
</gene>
<dbReference type="EMBL" id="JBHULN010000001">
    <property type="protein sequence ID" value="MFD2569687.1"/>
    <property type="molecule type" value="Genomic_DNA"/>
</dbReference>
<sequence>MIVYFSAEAENQLEELVAYLGEHWSQQVKTDFLALLSEKLELISQMPEMYRKSEKRPGLRECVVNRQTILYYRISAEDIEVVAVLSSRRSPDL</sequence>
<keyword evidence="3" id="KW-1185">Reference proteome</keyword>
<dbReference type="InterPro" id="IPR007712">
    <property type="entry name" value="RelE/ParE_toxin"/>
</dbReference>